<evidence type="ECO:0000256" key="8">
    <source>
        <dbReference type="ARBA" id="ARBA00022989"/>
    </source>
</evidence>
<keyword evidence="16" id="KW-1185">Reference proteome</keyword>
<comment type="cofactor">
    <cofactor evidence="1">
        <name>heme</name>
        <dbReference type="ChEBI" id="CHEBI:30413"/>
    </cofactor>
</comment>
<comment type="caution">
    <text evidence="15">The sequence shown here is derived from an EMBL/GenBank/DDBJ whole genome shotgun (WGS) entry which is preliminary data.</text>
</comment>
<keyword evidence="6" id="KW-0812">Transmembrane</keyword>
<feature type="region of interest" description="Disordered" evidence="14">
    <location>
        <begin position="13"/>
        <end position="33"/>
    </location>
</feature>
<keyword evidence="7 13" id="KW-0479">Metal-binding</keyword>
<evidence type="ECO:0000256" key="6">
    <source>
        <dbReference type="ARBA" id="ARBA00022692"/>
    </source>
</evidence>
<dbReference type="InterPro" id="IPR017972">
    <property type="entry name" value="Cyt_P450_CS"/>
</dbReference>
<dbReference type="InterPro" id="IPR036396">
    <property type="entry name" value="Cyt_P450_sf"/>
</dbReference>
<dbReference type="SUPFAM" id="SSF48264">
    <property type="entry name" value="Cytochrome P450"/>
    <property type="match status" value="1"/>
</dbReference>
<evidence type="ECO:0008006" key="17">
    <source>
        <dbReference type="Google" id="ProtNLM"/>
    </source>
</evidence>
<evidence type="ECO:0000256" key="3">
    <source>
        <dbReference type="ARBA" id="ARBA00004721"/>
    </source>
</evidence>
<keyword evidence="11 13" id="KW-0503">Monooxygenase</keyword>
<protein>
    <recommendedName>
        <fullName evidence="17">Cytochrome P450</fullName>
    </recommendedName>
</protein>
<dbReference type="PANTHER" id="PTHR24305:SF166">
    <property type="entry name" value="CYTOCHROME P450 12A4, MITOCHONDRIAL-RELATED"/>
    <property type="match status" value="1"/>
</dbReference>
<evidence type="ECO:0000256" key="11">
    <source>
        <dbReference type="ARBA" id="ARBA00023033"/>
    </source>
</evidence>
<dbReference type="PANTHER" id="PTHR24305">
    <property type="entry name" value="CYTOCHROME P450"/>
    <property type="match status" value="1"/>
</dbReference>
<evidence type="ECO:0000313" key="16">
    <source>
        <dbReference type="Proteomes" id="UP001465976"/>
    </source>
</evidence>
<proteinExistence type="inferred from homology"/>
<accession>A0ABR3FE02</accession>
<dbReference type="InterPro" id="IPR050121">
    <property type="entry name" value="Cytochrome_P450_monoxygenase"/>
</dbReference>
<evidence type="ECO:0000256" key="5">
    <source>
        <dbReference type="ARBA" id="ARBA00022617"/>
    </source>
</evidence>
<evidence type="ECO:0000256" key="2">
    <source>
        <dbReference type="ARBA" id="ARBA00004370"/>
    </source>
</evidence>
<evidence type="ECO:0000256" key="13">
    <source>
        <dbReference type="RuleBase" id="RU000461"/>
    </source>
</evidence>
<dbReference type="PRINTS" id="PR00385">
    <property type="entry name" value="P450"/>
</dbReference>
<keyword evidence="10 13" id="KW-0408">Iron</keyword>
<evidence type="ECO:0000256" key="14">
    <source>
        <dbReference type="SAM" id="MobiDB-lite"/>
    </source>
</evidence>
<keyword evidence="5 13" id="KW-0349">Heme</keyword>
<dbReference type="PRINTS" id="PR00463">
    <property type="entry name" value="EP450I"/>
</dbReference>
<comment type="subcellular location">
    <subcellularLocation>
        <location evidence="2">Membrane</location>
    </subcellularLocation>
</comment>
<dbReference type="Proteomes" id="UP001465976">
    <property type="component" value="Unassembled WGS sequence"/>
</dbReference>
<dbReference type="EMBL" id="JBAHYK010000492">
    <property type="protein sequence ID" value="KAL0573547.1"/>
    <property type="molecule type" value="Genomic_DNA"/>
</dbReference>
<gene>
    <name evidence="15" type="ORF">V5O48_008414</name>
</gene>
<evidence type="ECO:0000256" key="10">
    <source>
        <dbReference type="ARBA" id="ARBA00023004"/>
    </source>
</evidence>
<organism evidence="15 16">
    <name type="scientific">Marasmius crinis-equi</name>
    <dbReference type="NCBI Taxonomy" id="585013"/>
    <lineage>
        <taxon>Eukaryota</taxon>
        <taxon>Fungi</taxon>
        <taxon>Dikarya</taxon>
        <taxon>Basidiomycota</taxon>
        <taxon>Agaricomycotina</taxon>
        <taxon>Agaricomycetes</taxon>
        <taxon>Agaricomycetidae</taxon>
        <taxon>Agaricales</taxon>
        <taxon>Marasmiineae</taxon>
        <taxon>Marasmiaceae</taxon>
        <taxon>Marasmius</taxon>
    </lineage>
</organism>
<reference evidence="15 16" key="1">
    <citation type="submission" date="2024-02" db="EMBL/GenBank/DDBJ databases">
        <title>A draft genome for the cacao thread blight pathogen Marasmius crinis-equi.</title>
        <authorList>
            <person name="Cohen S.P."/>
            <person name="Baruah I.K."/>
            <person name="Amoako-Attah I."/>
            <person name="Bukari Y."/>
            <person name="Meinhardt L.W."/>
            <person name="Bailey B.A."/>
        </authorList>
    </citation>
    <scope>NUCLEOTIDE SEQUENCE [LARGE SCALE GENOMIC DNA]</scope>
    <source>
        <strain evidence="15 16">GH-76</strain>
    </source>
</reference>
<evidence type="ECO:0000256" key="7">
    <source>
        <dbReference type="ARBA" id="ARBA00022723"/>
    </source>
</evidence>
<sequence>MFKYMIAKPEENPDVLSPINADAPSQERPSLQPKSTMNLDSTFYLSAIAATVVVILYHRSRKLFTVDDIPGPSSPSFLTGSLGELLRAQAGEVDFKWQSQYGNVLRFKGPFGENRLLISDPKAAHHVLRGYKWDRPKDMRLRSLLISGPGITFVQGHDHKRQRKVMSPAFGAPEAKALVPIFASAAGALATKWKDLLAMSRDETEVFNIPAWTSRATLDAIGHAGFDYDFGALENRDNRLATVYSNLFADMFAAPTNGMLISSSLSSSRFLPLKFLSWLMDHSSNERVGRGRDARKVAAEVARVLVAEKSEELMSGQREGNLSKDVMSLLVRSNMSGDERTKMSNEELLAQMQTVFLAGHETTANSLSWTLLELSRHPEIQDRLRKEIHLKEQELLTGGRTGFTAEDFDSLPYLNAVLKESLRYHPVGVYVEKVALADDCISLSESIMTTSGKEISEIPVAKGQRITLSIAGYNRNTAVFGNDAHVFNPGRWLDAEDGSGSGSRKGTSVGVYANLLTFSGGIRSCIGWRFAVVELQTFLVELVGNFEFSLTPECDKIRREACAVMLPTIEGELEKGVQCPLRVQCAKREV</sequence>
<evidence type="ECO:0000313" key="15">
    <source>
        <dbReference type="EMBL" id="KAL0573547.1"/>
    </source>
</evidence>
<dbReference type="PROSITE" id="PS00086">
    <property type="entry name" value="CYTOCHROME_P450"/>
    <property type="match status" value="1"/>
</dbReference>
<evidence type="ECO:0000256" key="1">
    <source>
        <dbReference type="ARBA" id="ARBA00001971"/>
    </source>
</evidence>
<dbReference type="InterPro" id="IPR001128">
    <property type="entry name" value="Cyt_P450"/>
</dbReference>
<name>A0ABR3FE02_9AGAR</name>
<evidence type="ECO:0000256" key="9">
    <source>
        <dbReference type="ARBA" id="ARBA00023002"/>
    </source>
</evidence>
<comment type="similarity">
    <text evidence="4 13">Belongs to the cytochrome P450 family.</text>
</comment>
<evidence type="ECO:0000256" key="12">
    <source>
        <dbReference type="ARBA" id="ARBA00023136"/>
    </source>
</evidence>
<comment type="pathway">
    <text evidence="3">Secondary metabolite biosynthesis; terpenoid biosynthesis.</text>
</comment>
<keyword evidence="8" id="KW-1133">Transmembrane helix</keyword>
<dbReference type="CDD" id="cd11069">
    <property type="entry name" value="CYP_FUM15-like"/>
    <property type="match status" value="1"/>
</dbReference>
<dbReference type="Pfam" id="PF00067">
    <property type="entry name" value="p450"/>
    <property type="match status" value="1"/>
</dbReference>
<keyword evidence="9 13" id="KW-0560">Oxidoreductase</keyword>
<dbReference type="Gene3D" id="1.10.630.10">
    <property type="entry name" value="Cytochrome P450"/>
    <property type="match status" value="1"/>
</dbReference>
<dbReference type="InterPro" id="IPR002401">
    <property type="entry name" value="Cyt_P450_E_grp-I"/>
</dbReference>
<keyword evidence="12" id="KW-0472">Membrane</keyword>
<evidence type="ECO:0000256" key="4">
    <source>
        <dbReference type="ARBA" id="ARBA00010617"/>
    </source>
</evidence>